<dbReference type="PROSITE" id="PS01358">
    <property type="entry name" value="ZF_RANBP2_1"/>
    <property type="match status" value="2"/>
</dbReference>
<sequence length="441" mass="49334">LIPNVVSYENSTLSTGQHIELSRERRTFLGTRGHRLKPVSGGAMCQLVVQNFSKSNDRKRGRLVAVSDPRKGGRPAGGMNLGGLSKVWEIRALKRKPREEEARKILDRIAKQVQPIMARHNWRVKMLSEFWPKNGALLGLNVGSGIHVKLRLRRANNDQEFLPFHDVLDTMLHELCHNAHGPHNASFYKLWDDIRKECEDLMNRGIAGSGKGFDLPGRRLGGYVPRNSSLHRAAFSAAENRARLGKLLPSGPKKIGGDSSIMTALSPIQAAAMAAERRLRDNLWCGSEFCDETTLEDDENRCCSDIPTSISTDDDNVSRKRRRESDESAGHKQEQPPFIDLTRDVSKSGEARFTQRSSSSSSESESWQCSACTLFNPPLAPICGLCATRKRKDGSRPRMSLWTCRFCTYDNEMETEKCVVCEAWRYSRGPPMASSSPYVGT</sequence>
<evidence type="ECO:0000256" key="1">
    <source>
        <dbReference type="ARBA" id="ARBA00022723"/>
    </source>
</evidence>
<dbReference type="Gene3D" id="2.30.30.380">
    <property type="entry name" value="Zn-finger domain of Sec23/24"/>
    <property type="match status" value="1"/>
</dbReference>
<feature type="domain" description="WLM" evidence="7">
    <location>
        <begin position="78"/>
        <end position="280"/>
    </location>
</feature>
<keyword evidence="9" id="KW-1185">Reference proteome</keyword>
<feature type="compositionally biased region" description="Basic and acidic residues" evidence="5">
    <location>
        <begin position="341"/>
        <end position="350"/>
    </location>
</feature>
<name>S8CIZ8_9LAMI</name>
<keyword evidence="3" id="KW-0862">Zinc</keyword>
<dbReference type="PROSITE" id="PS51397">
    <property type="entry name" value="WLM"/>
    <property type="match status" value="1"/>
</dbReference>
<dbReference type="AlphaFoldDB" id="S8CIZ8"/>
<evidence type="ECO:0000259" key="6">
    <source>
        <dbReference type="PROSITE" id="PS50199"/>
    </source>
</evidence>
<protein>
    <submittedName>
        <fullName evidence="8">Zinc ion binding protein</fullName>
    </submittedName>
</protein>
<dbReference type="InterPro" id="IPR053000">
    <property type="entry name" value="WSS1-like_metalloprotease"/>
</dbReference>
<dbReference type="SMART" id="SM00547">
    <property type="entry name" value="ZnF_RBZ"/>
    <property type="match status" value="2"/>
</dbReference>
<evidence type="ECO:0000256" key="5">
    <source>
        <dbReference type="SAM" id="MobiDB-lite"/>
    </source>
</evidence>
<dbReference type="GO" id="GO:0006281">
    <property type="term" value="P:DNA repair"/>
    <property type="evidence" value="ECO:0007669"/>
    <property type="project" value="TreeGrafter"/>
</dbReference>
<dbReference type="PANTHER" id="PTHR46622">
    <property type="entry name" value="DNA-DEPENDENT METALLOPROTEASE WSS1"/>
    <property type="match status" value="1"/>
</dbReference>
<accession>S8CIZ8</accession>
<keyword evidence="1" id="KW-0479">Metal-binding</keyword>
<proteinExistence type="predicted"/>
<dbReference type="PROSITE" id="PS50199">
    <property type="entry name" value="ZF_RANBP2_2"/>
    <property type="match status" value="2"/>
</dbReference>
<dbReference type="GO" id="GO:0005634">
    <property type="term" value="C:nucleus"/>
    <property type="evidence" value="ECO:0007669"/>
    <property type="project" value="TreeGrafter"/>
</dbReference>
<evidence type="ECO:0000256" key="2">
    <source>
        <dbReference type="ARBA" id="ARBA00022771"/>
    </source>
</evidence>
<evidence type="ECO:0000256" key="4">
    <source>
        <dbReference type="PROSITE-ProRule" id="PRU00322"/>
    </source>
</evidence>
<dbReference type="GO" id="GO:0008237">
    <property type="term" value="F:metallopeptidase activity"/>
    <property type="evidence" value="ECO:0007669"/>
    <property type="project" value="TreeGrafter"/>
</dbReference>
<gene>
    <name evidence="8" type="ORF">M569_08066</name>
</gene>
<dbReference type="EMBL" id="AUSU01003521">
    <property type="protein sequence ID" value="EPS66710.1"/>
    <property type="molecule type" value="Genomic_DNA"/>
</dbReference>
<comment type="caution">
    <text evidence="8">The sequence shown here is derived from an EMBL/GenBank/DDBJ whole genome shotgun (WGS) entry which is preliminary data.</text>
</comment>
<evidence type="ECO:0000313" key="9">
    <source>
        <dbReference type="Proteomes" id="UP000015453"/>
    </source>
</evidence>
<organism evidence="8 9">
    <name type="scientific">Genlisea aurea</name>
    <dbReference type="NCBI Taxonomy" id="192259"/>
    <lineage>
        <taxon>Eukaryota</taxon>
        <taxon>Viridiplantae</taxon>
        <taxon>Streptophyta</taxon>
        <taxon>Embryophyta</taxon>
        <taxon>Tracheophyta</taxon>
        <taxon>Spermatophyta</taxon>
        <taxon>Magnoliopsida</taxon>
        <taxon>eudicotyledons</taxon>
        <taxon>Gunneridae</taxon>
        <taxon>Pentapetalae</taxon>
        <taxon>asterids</taxon>
        <taxon>lamiids</taxon>
        <taxon>Lamiales</taxon>
        <taxon>Lentibulariaceae</taxon>
        <taxon>Genlisea</taxon>
    </lineage>
</organism>
<dbReference type="InterPro" id="IPR036443">
    <property type="entry name" value="Znf_RanBP2_sf"/>
</dbReference>
<evidence type="ECO:0000256" key="3">
    <source>
        <dbReference type="ARBA" id="ARBA00022833"/>
    </source>
</evidence>
<evidence type="ECO:0000313" key="8">
    <source>
        <dbReference type="EMBL" id="EPS66710.1"/>
    </source>
</evidence>
<feature type="non-terminal residue" evidence="8">
    <location>
        <position position="1"/>
    </location>
</feature>
<dbReference type="SUPFAM" id="SSF90209">
    <property type="entry name" value="Ran binding protein zinc finger-like"/>
    <property type="match status" value="1"/>
</dbReference>
<dbReference type="PANTHER" id="PTHR46622:SF3">
    <property type="entry name" value="ZINC ION BINDING PROTEIN"/>
    <property type="match status" value="1"/>
</dbReference>
<keyword evidence="2 4" id="KW-0863">Zinc-finger</keyword>
<feature type="domain" description="RanBP2-type" evidence="6">
    <location>
        <begin position="363"/>
        <end position="392"/>
    </location>
</feature>
<dbReference type="Proteomes" id="UP000015453">
    <property type="component" value="Unassembled WGS sequence"/>
</dbReference>
<dbReference type="OrthoDB" id="261960at2759"/>
<feature type="region of interest" description="Disordered" evidence="5">
    <location>
        <begin position="312"/>
        <end position="363"/>
    </location>
</feature>
<dbReference type="Pfam" id="PF08325">
    <property type="entry name" value="WLM"/>
    <property type="match status" value="1"/>
</dbReference>
<feature type="compositionally biased region" description="Basic and acidic residues" evidence="5">
    <location>
        <begin position="323"/>
        <end position="334"/>
    </location>
</feature>
<reference evidence="8 9" key="1">
    <citation type="journal article" date="2013" name="BMC Genomics">
        <title>The miniature genome of a carnivorous plant Genlisea aurea contains a low number of genes and short non-coding sequences.</title>
        <authorList>
            <person name="Leushkin E.V."/>
            <person name="Sutormin R.A."/>
            <person name="Nabieva E.R."/>
            <person name="Penin A.A."/>
            <person name="Kondrashov A.S."/>
            <person name="Logacheva M.D."/>
        </authorList>
    </citation>
    <scope>NUCLEOTIDE SEQUENCE [LARGE SCALE GENOMIC DNA]</scope>
</reference>
<dbReference type="InterPro" id="IPR001876">
    <property type="entry name" value="Znf_RanBP2"/>
</dbReference>
<evidence type="ECO:0000259" key="7">
    <source>
        <dbReference type="PROSITE" id="PS51397"/>
    </source>
</evidence>
<dbReference type="GO" id="GO:0008270">
    <property type="term" value="F:zinc ion binding"/>
    <property type="evidence" value="ECO:0007669"/>
    <property type="project" value="UniProtKB-KW"/>
</dbReference>
<dbReference type="InterPro" id="IPR013536">
    <property type="entry name" value="WLM_dom"/>
</dbReference>
<dbReference type="Pfam" id="PF00641">
    <property type="entry name" value="Zn_ribbon_RanBP"/>
    <property type="match status" value="2"/>
</dbReference>
<feature type="domain" description="RanBP2-type" evidence="6">
    <location>
        <begin position="398"/>
        <end position="427"/>
    </location>
</feature>